<keyword evidence="14" id="KW-1064">Adaptive immunity</keyword>
<dbReference type="InterPro" id="IPR045357">
    <property type="entry name" value="Aminopeptidase_N-like_N"/>
</dbReference>
<dbReference type="Pfam" id="PF01433">
    <property type="entry name" value="Peptidase_M1"/>
    <property type="match status" value="1"/>
</dbReference>
<dbReference type="PRINTS" id="PR00756">
    <property type="entry name" value="ALADIPTASE"/>
</dbReference>
<evidence type="ECO:0000313" key="29">
    <source>
        <dbReference type="RefSeq" id="XP_007940732.1"/>
    </source>
</evidence>
<keyword evidence="9 21" id="KW-0862">Zinc</keyword>
<dbReference type="Gene3D" id="1.25.50.20">
    <property type="match status" value="1"/>
</dbReference>
<evidence type="ECO:0000256" key="13">
    <source>
        <dbReference type="ARBA" id="ARBA00023049"/>
    </source>
</evidence>
<dbReference type="Pfam" id="PF11838">
    <property type="entry name" value="ERAP1_C"/>
    <property type="match status" value="1"/>
</dbReference>
<evidence type="ECO:0000256" key="10">
    <source>
        <dbReference type="ARBA" id="ARBA00022859"/>
    </source>
</evidence>
<evidence type="ECO:0000256" key="3">
    <source>
        <dbReference type="ARBA" id="ARBA00022438"/>
    </source>
</evidence>
<dbReference type="GO" id="GO:0005789">
    <property type="term" value="C:endoplasmic reticulum membrane"/>
    <property type="evidence" value="ECO:0007669"/>
    <property type="project" value="UniProtKB-SubCell"/>
</dbReference>
<dbReference type="GO" id="GO:0008270">
    <property type="term" value="F:zinc ion binding"/>
    <property type="evidence" value="ECO:0007669"/>
    <property type="project" value="UniProtKB-UniRule"/>
</dbReference>
<dbReference type="InterPro" id="IPR042097">
    <property type="entry name" value="Aminopeptidase_N-like_N_sf"/>
</dbReference>
<evidence type="ECO:0000256" key="19">
    <source>
        <dbReference type="ARBA" id="ARBA00063353"/>
    </source>
</evidence>
<evidence type="ECO:0000256" key="1">
    <source>
        <dbReference type="ARBA" id="ARBA00004648"/>
    </source>
</evidence>
<comment type="subunit">
    <text evidence="19">Monomer. May also exist as a heterodimer; with ERAP2. Interacts with RBMX.</text>
</comment>
<evidence type="ECO:0000256" key="8">
    <source>
        <dbReference type="ARBA" id="ARBA00022824"/>
    </source>
</evidence>
<evidence type="ECO:0000259" key="25">
    <source>
        <dbReference type="Pfam" id="PF01433"/>
    </source>
</evidence>
<feature type="chain" id="PRO_5034820504" description="Aminopeptidase" evidence="24">
    <location>
        <begin position="33"/>
        <end position="942"/>
    </location>
</feature>
<dbReference type="Gene3D" id="2.60.40.1730">
    <property type="entry name" value="tricorn interacting facor f3 domain"/>
    <property type="match status" value="1"/>
</dbReference>
<dbReference type="GO" id="GO:0005615">
    <property type="term" value="C:extracellular space"/>
    <property type="evidence" value="ECO:0007669"/>
    <property type="project" value="TreeGrafter"/>
</dbReference>
<accession>A0A8B7A039</accession>
<feature type="binding site" evidence="21">
    <location>
        <position position="377"/>
    </location>
    <ligand>
        <name>Zn(2+)</name>
        <dbReference type="ChEBI" id="CHEBI:29105"/>
        <note>catalytic</note>
    </ligand>
</feature>
<keyword evidence="7 23" id="KW-0378">Hydrolase</keyword>
<keyword evidence="3 23" id="KW-0031">Aminopeptidase</keyword>
<evidence type="ECO:0000256" key="12">
    <source>
        <dbReference type="ARBA" id="ARBA00022989"/>
    </source>
</evidence>
<dbReference type="FunFam" id="1.10.390.10:FF:000007">
    <property type="entry name" value="Aminopeptidase"/>
    <property type="match status" value="1"/>
</dbReference>
<dbReference type="InterPro" id="IPR034016">
    <property type="entry name" value="M1_APN-typ"/>
</dbReference>
<dbReference type="SUPFAM" id="SSF55486">
    <property type="entry name" value="Metalloproteases ('zincins'), catalytic domain"/>
    <property type="match status" value="1"/>
</dbReference>
<evidence type="ECO:0000256" key="11">
    <source>
        <dbReference type="ARBA" id="ARBA00022968"/>
    </source>
</evidence>
<keyword evidence="10" id="KW-0391">Immunity</keyword>
<dbReference type="InterPro" id="IPR014782">
    <property type="entry name" value="Peptidase_M1_dom"/>
</dbReference>
<evidence type="ECO:0000256" key="23">
    <source>
        <dbReference type="RuleBase" id="RU364040"/>
    </source>
</evidence>
<evidence type="ECO:0000256" key="21">
    <source>
        <dbReference type="PIRSR" id="PIRSR634016-3"/>
    </source>
</evidence>
<evidence type="ECO:0000259" key="26">
    <source>
        <dbReference type="Pfam" id="PF11838"/>
    </source>
</evidence>
<reference evidence="29" key="1">
    <citation type="submission" date="2025-08" db="UniProtKB">
        <authorList>
            <consortium name="RefSeq"/>
        </authorList>
    </citation>
    <scope>IDENTIFICATION</scope>
</reference>
<evidence type="ECO:0000313" key="28">
    <source>
        <dbReference type="Proteomes" id="UP000694850"/>
    </source>
</evidence>
<dbReference type="SUPFAM" id="SSF63737">
    <property type="entry name" value="Leukotriene A4 hydrolase N-terminal domain"/>
    <property type="match status" value="1"/>
</dbReference>
<keyword evidence="17" id="KW-0325">Glycoprotein</keyword>
<dbReference type="GO" id="GO:0042277">
    <property type="term" value="F:peptide binding"/>
    <property type="evidence" value="ECO:0007669"/>
    <property type="project" value="TreeGrafter"/>
</dbReference>
<dbReference type="RefSeq" id="XP_007940732.1">
    <property type="nucleotide sequence ID" value="XM_007942541.2"/>
</dbReference>
<keyword evidence="5" id="KW-0812">Transmembrane</keyword>
<feature type="active site" description="Proton acceptor" evidence="20">
    <location>
        <position position="355"/>
    </location>
</feature>
<evidence type="ECO:0000256" key="2">
    <source>
        <dbReference type="ARBA" id="ARBA00010136"/>
    </source>
</evidence>
<dbReference type="AlphaFoldDB" id="A0A8B7A039"/>
<dbReference type="InterPro" id="IPR001930">
    <property type="entry name" value="Peptidase_M1"/>
</dbReference>
<keyword evidence="8" id="KW-0256">Endoplasmic reticulum</keyword>
<comment type="cofactor">
    <cofactor evidence="21 23">
        <name>Zn(2+)</name>
        <dbReference type="ChEBI" id="CHEBI:29105"/>
    </cofactor>
    <text evidence="21 23">Binds 1 zinc ion per subunit.</text>
</comment>
<dbReference type="GeneID" id="103198380"/>
<evidence type="ECO:0000256" key="15">
    <source>
        <dbReference type="ARBA" id="ARBA00023136"/>
    </source>
</evidence>
<dbReference type="EC" id="3.4.11.-" evidence="23"/>
<feature type="site" description="Transition state stabilizer" evidence="22">
    <location>
        <position position="439"/>
    </location>
</feature>
<gene>
    <name evidence="29" type="primary">ERAP1</name>
</gene>
<dbReference type="GO" id="GO:0002250">
    <property type="term" value="P:adaptive immune response"/>
    <property type="evidence" value="ECO:0007669"/>
    <property type="project" value="UniProtKB-KW"/>
</dbReference>
<evidence type="ECO:0000256" key="7">
    <source>
        <dbReference type="ARBA" id="ARBA00022801"/>
    </source>
</evidence>
<dbReference type="Proteomes" id="UP000694850">
    <property type="component" value="Unplaced"/>
</dbReference>
<evidence type="ECO:0000256" key="4">
    <source>
        <dbReference type="ARBA" id="ARBA00022670"/>
    </source>
</evidence>
<protein>
    <recommendedName>
        <fullName evidence="23">Aminopeptidase</fullName>
        <ecNumber evidence="23">3.4.11.-</ecNumber>
    </recommendedName>
</protein>
<comment type="similarity">
    <text evidence="2 23">Belongs to the peptidase M1 family.</text>
</comment>
<evidence type="ECO:0000256" key="6">
    <source>
        <dbReference type="ARBA" id="ARBA00022723"/>
    </source>
</evidence>
<dbReference type="InterPro" id="IPR024571">
    <property type="entry name" value="ERAP1-like_C_dom"/>
</dbReference>
<feature type="domain" description="Aminopeptidase N-like N-terminal" evidence="27">
    <location>
        <begin position="61"/>
        <end position="247"/>
    </location>
</feature>
<feature type="domain" description="ERAP1-like C-terminal" evidence="26">
    <location>
        <begin position="598"/>
        <end position="917"/>
    </location>
</feature>
<dbReference type="OrthoDB" id="10031169at2759"/>
<dbReference type="PANTHER" id="PTHR11533:SF156">
    <property type="entry name" value="ENDOPLASMIC RETICULUM AMINOPEPTIDASE 1"/>
    <property type="match status" value="1"/>
</dbReference>
<keyword evidence="16" id="KW-1015">Disulfide bond</keyword>
<evidence type="ECO:0000256" key="18">
    <source>
        <dbReference type="ARBA" id="ARBA00053064"/>
    </source>
</evidence>
<evidence type="ECO:0000256" key="20">
    <source>
        <dbReference type="PIRSR" id="PIRSR634016-1"/>
    </source>
</evidence>
<keyword evidence="6 21" id="KW-0479">Metal-binding</keyword>
<keyword evidence="13 23" id="KW-0482">Metalloprotease</keyword>
<evidence type="ECO:0000256" key="16">
    <source>
        <dbReference type="ARBA" id="ARBA00023157"/>
    </source>
</evidence>
<keyword evidence="12" id="KW-1133">Transmembrane helix</keyword>
<sequence>MVPLSLQWPLTMLSFLLSLLVTLLIVPTPSWCQSSDTTAPKASNGAPFPWNKMRLPEDVIPVHYDLMIHANLTTLTFWGTTAVEITASQPTSTIILHSHHLQISKAILRKRAGERQSEDPLMVLEYLPHEQIALLAPEPLLVGVPYTVVIDYAGNLSESFHGFYKSTYRTKEGDVRILASTQLEPTAARLAFPCFDEPALKASFSIKIRREPRHLAISNMPLVKSVTIAEGLIEDQFDVTLKMSTYLVAFIISDFKSVSKMTKSGVKVSVYAVPEKINQADYALDAAVTLLEFYEDYFSIPYPLPKQDLAAIPDFQSGAMENWGLTTYRESALLFDVEKSSASSKLGITMIVSHELAHQWFGNLVTMEWWNDLWLNEGFAKFMEYVSVRVTHPELKVEEYFFGKCFDAMEVDALNSSHPVSTPVENPAQIREMFDDVSYEKGACILNMLREYLGADAFKSGIVQYLQKYSYKNTRNEDLWNSIASVCPADGTQEMDGFCSRGQHSSSSSHWRQEGLDVKTMMNTWTLQKGFPLITITVQGRNIHMKQEHYMKGTDDAPATGYLWHVPLTFITSKSDVVHRFLLKTKTDVLILPEEVEWIKFNVEMNGYYIVHYENDGWDSLTSLLKETHTTISSNDRASLINNAFQLVSIGKLPIERALDLTLYLKHETEIMPVFQGLNELIPMYKLMEKRDMNEVETQFKAFLIRLLRNLIDKQTWTDEGSISERMLRSQLLLLACVRKYQPCVQRAEGYFRDWKESNGNLSLPKDVTLAVFAVGAQNTEGWDFLYSKYQSSLSSTEKSEIEFALCTSQNKEKLQWLLEQSFKGEIIKTQEFPSILHFVGRNPVGYPLAWQFLKENWNKLVQKFELGSPSIAQMVMATTNQFSTKNWLEEVKGFFSSLKDNGSQLRCVQQTIETIEENIRWMDKNFDRIRVWLQNENLGLL</sequence>
<dbReference type="GO" id="GO:0006508">
    <property type="term" value="P:proteolysis"/>
    <property type="evidence" value="ECO:0007669"/>
    <property type="project" value="UniProtKB-KW"/>
</dbReference>
<organism evidence="28 29">
    <name type="scientific">Orycteropus afer afer</name>
    <dbReference type="NCBI Taxonomy" id="1230840"/>
    <lineage>
        <taxon>Eukaryota</taxon>
        <taxon>Metazoa</taxon>
        <taxon>Chordata</taxon>
        <taxon>Craniata</taxon>
        <taxon>Vertebrata</taxon>
        <taxon>Euteleostomi</taxon>
        <taxon>Mammalia</taxon>
        <taxon>Eutheria</taxon>
        <taxon>Afrotheria</taxon>
        <taxon>Tubulidentata</taxon>
        <taxon>Orycteropodidae</taxon>
        <taxon>Orycteropus</taxon>
    </lineage>
</organism>
<comment type="subcellular location">
    <subcellularLocation>
        <location evidence="1">Endoplasmic reticulum membrane</location>
        <topology evidence="1">Single-pass type II membrane protein</topology>
    </subcellularLocation>
</comment>
<dbReference type="InterPro" id="IPR027268">
    <property type="entry name" value="Peptidase_M4/M1_CTD_sf"/>
</dbReference>
<comment type="function">
    <text evidence="18">Aminopeptidase that plays a central role in peptide trimming, a step required for the generation of most HLA class I-binding peptides. Peptide trimming is essential to customize longer precursor peptides to fit them to the correct length required for presentation on MHC class I molecules. Strongly prefers substrates 9-16 residues long. Rapidly degrades 13-mer to a 9-mer and then stops. Preferentially hydrolyzes the residue Leu and peptides with a hydrophobic C-terminus, while it has weak activity toward peptides with charged C-terminus. May play a role in the inactivation of peptide hormones. May be involved in the regulation of blood pressure through the inactivation of angiotensin II and/or the generation of bradykinin in the kidney.</text>
</comment>
<evidence type="ECO:0000256" key="22">
    <source>
        <dbReference type="PIRSR" id="PIRSR634016-4"/>
    </source>
</evidence>
<dbReference type="Pfam" id="PF17900">
    <property type="entry name" value="Peptidase_M1_N"/>
    <property type="match status" value="1"/>
</dbReference>
<keyword evidence="11" id="KW-0735">Signal-anchor</keyword>
<dbReference type="GO" id="GO:0043171">
    <property type="term" value="P:peptide catabolic process"/>
    <property type="evidence" value="ECO:0007669"/>
    <property type="project" value="TreeGrafter"/>
</dbReference>
<evidence type="ECO:0000256" key="24">
    <source>
        <dbReference type="SAM" id="SignalP"/>
    </source>
</evidence>
<feature type="domain" description="Peptidase M1 membrane alanine aminopeptidase" evidence="25">
    <location>
        <begin position="282"/>
        <end position="487"/>
    </location>
</feature>
<keyword evidence="4 23" id="KW-0645">Protease</keyword>
<dbReference type="Gene3D" id="1.10.390.10">
    <property type="entry name" value="Neutral Protease Domain 2"/>
    <property type="match status" value="1"/>
</dbReference>
<evidence type="ECO:0000259" key="27">
    <source>
        <dbReference type="Pfam" id="PF17900"/>
    </source>
</evidence>
<dbReference type="InterPro" id="IPR050344">
    <property type="entry name" value="Peptidase_M1_aminopeptidases"/>
</dbReference>
<dbReference type="FunFam" id="2.60.40.1910:FF:000001">
    <property type="entry name" value="Leucyl-cystinyl aminopeptidase"/>
    <property type="match status" value="1"/>
</dbReference>
<name>A0A8B7A039_ORYAF</name>
<dbReference type="PANTHER" id="PTHR11533">
    <property type="entry name" value="PROTEASE M1 ZINC METALLOPROTEASE"/>
    <property type="match status" value="1"/>
</dbReference>
<feature type="signal peptide" evidence="24">
    <location>
        <begin position="1"/>
        <end position="32"/>
    </location>
</feature>
<evidence type="ECO:0000256" key="5">
    <source>
        <dbReference type="ARBA" id="ARBA00022692"/>
    </source>
</evidence>
<dbReference type="FunFam" id="1.25.50.20:FF:000003">
    <property type="entry name" value="Leucyl-cystinyl aminopeptidase"/>
    <property type="match status" value="1"/>
</dbReference>
<evidence type="ECO:0000256" key="9">
    <source>
        <dbReference type="ARBA" id="ARBA00022833"/>
    </source>
</evidence>
<feature type="binding site" evidence="21">
    <location>
        <position position="354"/>
    </location>
    <ligand>
        <name>Zn(2+)</name>
        <dbReference type="ChEBI" id="CHEBI:29105"/>
        <note>catalytic</note>
    </ligand>
</feature>
<dbReference type="CTD" id="51752"/>
<dbReference type="GO" id="GO:0070006">
    <property type="term" value="F:metalloaminopeptidase activity"/>
    <property type="evidence" value="ECO:0007669"/>
    <property type="project" value="TreeGrafter"/>
</dbReference>
<dbReference type="Gene3D" id="2.60.40.1910">
    <property type="match status" value="1"/>
</dbReference>
<evidence type="ECO:0000256" key="14">
    <source>
        <dbReference type="ARBA" id="ARBA00023130"/>
    </source>
</evidence>
<dbReference type="FunFam" id="2.60.40.1730:FF:000001">
    <property type="entry name" value="Leucyl-cystinyl aminopeptidase"/>
    <property type="match status" value="1"/>
</dbReference>
<evidence type="ECO:0000256" key="17">
    <source>
        <dbReference type="ARBA" id="ARBA00023180"/>
    </source>
</evidence>
<keyword evidence="24" id="KW-0732">Signal</keyword>
<proteinExistence type="inferred from homology"/>
<keyword evidence="28" id="KW-1185">Reference proteome</keyword>
<keyword evidence="15" id="KW-0472">Membrane</keyword>
<dbReference type="CDD" id="cd09601">
    <property type="entry name" value="M1_APN-Q_like"/>
    <property type="match status" value="1"/>
</dbReference>
<feature type="binding site" evidence="21">
    <location>
        <position position="358"/>
    </location>
    <ligand>
        <name>Zn(2+)</name>
        <dbReference type="ChEBI" id="CHEBI:29105"/>
        <note>catalytic</note>
    </ligand>
</feature>